<dbReference type="OrthoDB" id="5232189at2759"/>
<gene>
    <name evidence="2" type="ORF">SPI_06436</name>
</gene>
<feature type="compositionally biased region" description="Basic and acidic residues" evidence="1">
    <location>
        <begin position="1"/>
        <end position="10"/>
    </location>
</feature>
<accession>A0A167S4N0</accession>
<name>A0A167S4N0_9HYPO</name>
<feature type="compositionally biased region" description="Polar residues" evidence="1">
    <location>
        <begin position="487"/>
        <end position="506"/>
    </location>
</feature>
<feature type="region of interest" description="Disordered" evidence="1">
    <location>
        <begin position="465"/>
        <end position="652"/>
    </location>
</feature>
<sequence>MSGTREDAKTDPTQSVPKRPSSLDRARWKLGDEILEVSKKLNALARLGRSGQWILHHEDLYEHHLDTRPSSRKPDDDVPVRGLTYHGEPVDDWRVIWAGKSPAPDLLDVAFWEHKHKELDEKVKQVEAGLVQHHFTSEELQTLETLEAQKDHIFRNAMNDAKVRAQDCRHAIFNQLFALAQLGRPGQWILHHEDLYHPAIDTRPQTRKAETGIVIRDSIYTGATLSCPIHDDGFLVDLELVWDGKEPPPNFLDDYYWIRKNNDIMDNRHKVENGLVHPCFTPEELQILDAMEAEEEHIFAYSAKYRKENPPVPKVPETPETVLARSKLFDAKLRLGNELAALWECGVAGKWILHMEDLYIPKHDIRRRDHENYATERHGPGVEIPDTDVRYGGRDPKPNFDDVAYWEKKTAELRAKRQDVKAGKVEHNFTAGELLRIKLMEHDAAVARKESRPGRTRRDGVEAWLNSNANGDNAPKNGQAPRPLFPPSSQTDTSSGLDTAWSSNRGWLSRPAAVGADPEQPTGTRQRSTADNGDELHHEESVQPAKRTQGQRPQSPSPRGGRRSSPIRALASSSPAAPAKSKAKKKTNRASGRASKRALATARKGAAVREKPARGPNGAGRPPKTKGASKTKTAVNPRRSARIAALPPRRYK</sequence>
<dbReference type="AlphaFoldDB" id="A0A167S4N0"/>
<evidence type="ECO:0000313" key="2">
    <source>
        <dbReference type="EMBL" id="OAA59234.1"/>
    </source>
</evidence>
<dbReference type="EMBL" id="AZHD01000011">
    <property type="protein sequence ID" value="OAA59234.1"/>
    <property type="molecule type" value="Genomic_DNA"/>
</dbReference>
<evidence type="ECO:0000256" key="1">
    <source>
        <dbReference type="SAM" id="MobiDB-lite"/>
    </source>
</evidence>
<feature type="compositionally biased region" description="Low complexity" evidence="1">
    <location>
        <begin position="550"/>
        <end position="580"/>
    </location>
</feature>
<proteinExistence type="predicted"/>
<dbReference type="Proteomes" id="UP000076874">
    <property type="component" value="Unassembled WGS sequence"/>
</dbReference>
<organism evidence="2 3">
    <name type="scientific">Niveomyces insectorum RCEF 264</name>
    <dbReference type="NCBI Taxonomy" id="1081102"/>
    <lineage>
        <taxon>Eukaryota</taxon>
        <taxon>Fungi</taxon>
        <taxon>Dikarya</taxon>
        <taxon>Ascomycota</taxon>
        <taxon>Pezizomycotina</taxon>
        <taxon>Sordariomycetes</taxon>
        <taxon>Hypocreomycetidae</taxon>
        <taxon>Hypocreales</taxon>
        <taxon>Cordycipitaceae</taxon>
        <taxon>Niveomyces</taxon>
    </lineage>
</organism>
<keyword evidence="3" id="KW-1185">Reference proteome</keyword>
<protein>
    <submittedName>
        <fullName evidence="2">Uncharacterized protein</fullName>
    </submittedName>
</protein>
<comment type="caution">
    <text evidence="2">The sequence shown here is derived from an EMBL/GenBank/DDBJ whole genome shotgun (WGS) entry which is preliminary data.</text>
</comment>
<evidence type="ECO:0000313" key="3">
    <source>
        <dbReference type="Proteomes" id="UP000076874"/>
    </source>
</evidence>
<feature type="region of interest" description="Disordered" evidence="1">
    <location>
        <begin position="1"/>
        <end position="24"/>
    </location>
</feature>
<feature type="compositionally biased region" description="Polar residues" evidence="1">
    <location>
        <begin position="521"/>
        <end position="531"/>
    </location>
</feature>
<reference evidence="2 3" key="1">
    <citation type="journal article" date="2016" name="Genome Biol. Evol.">
        <title>Divergent and convergent evolution of fungal pathogenicity.</title>
        <authorList>
            <person name="Shang Y."/>
            <person name="Xiao G."/>
            <person name="Zheng P."/>
            <person name="Cen K."/>
            <person name="Zhan S."/>
            <person name="Wang C."/>
        </authorList>
    </citation>
    <scope>NUCLEOTIDE SEQUENCE [LARGE SCALE GENOMIC DNA]</scope>
    <source>
        <strain evidence="2 3">RCEF 264</strain>
    </source>
</reference>